<feature type="compositionally biased region" description="Polar residues" evidence="1">
    <location>
        <begin position="225"/>
        <end position="236"/>
    </location>
</feature>
<organism evidence="2 3">
    <name type="scientific">Phyllosticta citricarpa</name>
    <dbReference type="NCBI Taxonomy" id="55181"/>
    <lineage>
        <taxon>Eukaryota</taxon>
        <taxon>Fungi</taxon>
        <taxon>Dikarya</taxon>
        <taxon>Ascomycota</taxon>
        <taxon>Pezizomycotina</taxon>
        <taxon>Dothideomycetes</taxon>
        <taxon>Dothideomycetes incertae sedis</taxon>
        <taxon>Botryosphaeriales</taxon>
        <taxon>Phyllostictaceae</taxon>
        <taxon>Phyllosticta</taxon>
    </lineage>
</organism>
<accession>A0ABR1MQG2</accession>
<evidence type="ECO:0000313" key="2">
    <source>
        <dbReference type="EMBL" id="KAK7556686.1"/>
    </source>
</evidence>
<dbReference type="Proteomes" id="UP001365128">
    <property type="component" value="Unassembled WGS sequence"/>
</dbReference>
<name>A0ABR1MQG2_9PEZI</name>
<keyword evidence="3" id="KW-1185">Reference proteome</keyword>
<reference evidence="2 3" key="1">
    <citation type="submission" date="2024-04" db="EMBL/GenBank/DDBJ databases">
        <title>Phyllosticta paracitricarpa is synonymous to the EU quarantine fungus P. citricarpa based on phylogenomic analyses.</title>
        <authorList>
            <consortium name="Lawrence Berkeley National Laboratory"/>
            <person name="Van Ingen-Buijs V.A."/>
            <person name="Van Westerhoven A.C."/>
            <person name="Haridas S."/>
            <person name="Skiadas P."/>
            <person name="Martin F."/>
            <person name="Groenewald J.Z."/>
            <person name="Crous P.W."/>
            <person name="Seidl M.F."/>
        </authorList>
    </citation>
    <scope>NUCLEOTIDE SEQUENCE [LARGE SCALE GENOMIC DNA]</scope>
    <source>
        <strain evidence="2 3">CBS 122670</strain>
    </source>
</reference>
<feature type="region of interest" description="Disordered" evidence="1">
    <location>
        <begin position="203"/>
        <end position="236"/>
    </location>
</feature>
<dbReference type="EMBL" id="JBBPDW010000001">
    <property type="protein sequence ID" value="KAK7556686.1"/>
    <property type="molecule type" value="Genomic_DNA"/>
</dbReference>
<evidence type="ECO:0000313" key="3">
    <source>
        <dbReference type="Proteomes" id="UP001365128"/>
    </source>
</evidence>
<protein>
    <submittedName>
        <fullName evidence="2">Uncharacterized protein</fullName>
    </submittedName>
</protein>
<comment type="caution">
    <text evidence="2">The sequence shown here is derived from an EMBL/GenBank/DDBJ whole genome shotgun (WGS) entry which is preliminary data.</text>
</comment>
<gene>
    <name evidence="2" type="ORF">IWX46DRAFT_13901</name>
</gene>
<sequence length="236" mass="25890">MMKAKRLEFLKVQKSICFRVSSQTYRNVPSPQALPPSILNLFISNKHCACTAAFLLFGCLSCTSSPTIIDVWIITEELALTTSSINPRVAFSVSPCSWLLENDSKAHGPPSFSPARPRLAVALINRSNHPPDATIPIYVKGQKNKQAASRQPNSPFCRASEISMAAPKPASHLQQSCSLELLQRRIWKLAGAWRVSSSAVARGSHRSQGSNHCASTLPRRLWNGRRTTTTPIGVTQ</sequence>
<evidence type="ECO:0000256" key="1">
    <source>
        <dbReference type="SAM" id="MobiDB-lite"/>
    </source>
</evidence>
<proteinExistence type="predicted"/>